<accession>J6F6S6</accession>
<comment type="caution">
    <text evidence="1">The sequence shown here is derived from an EMBL/GenBank/DDBJ whole genome shotgun (WGS) entry which is preliminary data.</text>
</comment>
<organism evidence="1 2">
    <name type="scientific">Trichosporon asahii var. asahii (strain ATCC 90039 / CBS 2479 / JCM 2466 / KCTC 7840 / NBRC 103889/ NCYC 2677 / UAMH 7654)</name>
    <name type="common">Yeast</name>
    <dbReference type="NCBI Taxonomy" id="1186058"/>
    <lineage>
        <taxon>Eukaryota</taxon>
        <taxon>Fungi</taxon>
        <taxon>Dikarya</taxon>
        <taxon>Basidiomycota</taxon>
        <taxon>Agaricomycotina</taxon>
        <taxon>Tremellomycetes</taxon>
        <taxon>Trichosporonales</taxon>
        <taxon>Trichosporonaceae</taxon>
        <taxon>Trichosporon</taxon>
    </lineage>
</organism>
<dbReference type="EMBL" id="ALBS01000077">
    <property type="protein sequence ID" value="EJT51022.1"/>
    <property type="molecule type" value="Genomic_DNA"/>
</dbReference>
<sequence length="170" mass="18554">MATSNSTNATCVFDVTFHRVMDPNYNWTQARQEYTDGWSDNTHQLRKLFSARVGNSEFAIPGCFYLGTVDSTKVQECENGGGMAVLSSYTHEIVDADVWFCALRNPDVKAASSAPKPPTDDEIRSMQNNITSGPALTCNLPSRNAAPHRHSISSWLPLLAVGLTSLVALS</sequence>
<proteinExistence type="predicted"/>
<gene>
    <name evidence="1" type="ORF">A1Q1_07816</name>
</gene>
<dbReference type="KEGG" id="tasa:A1Q1_07816"/>
<dbReference type="HOGENOM" id="CLU_103060_0_0_1"/>
<dbReference type="Proteomes" id="UP000002748">
    <property type="component" value="Unassembled WGS sequence"/>
</dbReference>
<reference evidence="1 2" key="1">
    <citation type="journal article" date="2012" name="Eukaryot. Cell">
        <title>Draft genome sequence of CBS 2479, the standard type strain of Trichosporon asahii.</title>
        <authorList>
            <person name="Yang R.Y."/>
            <person name="Li H.T."/>
            <person name="Zhu H."/>
            <person name="Zhou G.P."/>
            <person name="Wang M."/>
            <person name="Wang L."/>
        </authorList>
    </citation>
    <scope>NUCLEOTIDE SEQUENCE [LARGE SCALE GENOMIC DNA]</scope>
    <source>
        <strain evidence="2">ATCC 90039 / CBS 2479 / JCM 2466 / KCTC 7840 / NCYC 2677 / UAMH 7654</strain>
    </source>
</reference>
<protein>
    <submittedName>
        <fullName evidence="1">Uncharacterized protein</fullName>
    </submittedName>
</protein>
<dbReference type="AlphaFoldDB" id="J6F6S6"/>
<evidence type="ECO:0000313" key="2">
    <source>
        <dbReference type="Proteomes" id="UP000002748"/>
    </source>
</evidence>
<dbReference type="GeneID" id="25991328"/>
<evidence type="ECO:0000313" key="1">
    <source>
        <dbReference type="EMBL" id="EJT51022.1"/>
    </source>
</evidence>
<name>J6F6S6_TRIAS</name>
<dbReference type="RefSeq" id="XP_014182303.1">
    <property type="nucleotide sequence ID" value="XM_014326828.1"/>
</dbReference>
<dbReference type="VEuPathDB" id="FungiDB:A1Q1_07816"/>